<evidence type="ECO:0000313" key="2">
    <source>
        <dbReference type="Proteomes" id="UP001152795"/>
    </source>
</evidence>
<dbReference type="Proteomes" id="UP001152795">
    <property type="component" value="Unassembled WGS sequence"/>
</dbReference>
<gene>
    <name evidence="1" type="ORF">PACLA_8A033625</name>
</gene>
<dbReference type="EMBL" id="CACRXK020005842">
    <property type="protein sequence ID" value="CAB4007589.1"/>
    <property type="molecule type" value="Genomic_DNA"/>
</dbReference>
<accession>A0A6S7HSW5</accession>
<evidence type="ECO:0000313" key="1">
    <source>
        <dbReference type="EMBL" id="CAB4007589.1"/>
    </source>
</evidence>
<proteinExistence type="predicted"/>
<protein>
    <submittedName>
        <fullName evidence="1">Uncharacterized protein</fullName>
    </submittedName>
</protein>
<reference evidence="1" key="1">
    <citation type="submission" date="2020-04" db="EMBL/GenBank/DDBJ databases">
        <authorList>
            <person name="Alioto T."/>
            <person name="Alioto T."/>
            <person name="Gomez Garrido J."/>
        </authorList>
    </citation>
    <scope>NUCLEOTIDE SEQUENCE</scope>
    <source>
        <strain evidence="1">A484AB</strain>
    </source>
</reference>
<organism evidence="1 2">
    <name type="scientific">Paramuricea clavata</name>
    <name type="common">Red gorgonian</name>
    <name type="synonym">Violescent sea-whip</name>
    <dbReference type="NCBI Taxonomy" id="317549"/>
    <lineage>
        <taxon>Eukaryota</taxon>
        <taxon>Metazoa</taxon>
        <taxon>Cnidaria</taxon>
        <taxon>Anthozoa</taxon>
        <taxon>Octocorallia</taxon>
        <taxon>Malacalcyonacea</taxon>
        <taxon>Plexauridae</taxon>
        <taxon>Paramuricea</taxon>
    </lineage>
</organism>
<name>A0A6S7HSW5_PARCT</name>
<keyword evidence="2" id="KW-1185">Reference proteome</keyword>
<sequence>MGILKVSFALLERINSGRKWQYMSKNFWKSLCSRCILLAAQSVGCEFQRFGDDRNFAVKKIFST</sequence>
<comment type="caution">
    <text evidence="1">The sequence shown here is derived from an EMBL/GenBank/DDBJ whole genome shotgun (WGS) entry which is preliminary data.</text>
</comment>
<dbReference type="AlphaFoldDB" id="A0A6S7HSW5"/>